<evidence type="ECO:0000313" key="2">
    <source>
        <dbReference type="Proteomes" id="UP000827892"/>
    </source>
</evidence>
<gene>
    <name evidence="1" type="ORF">L3Y34_009585</name>
</gene>
<accession>A0AAE9D2M1</accession>
<protein>
    <recommendedName>
        <fullName evidence="3">F-box domain-containing protein</fullName>
    </recommendedName>
</protein>
<dbReference type="EMBL" id="CP090895">
    <property type="protein sequence ID" value="ULT91993.1"/>
    <property type="molecule type" value="Genomic_DNA"/>
</dbReference>
<sequence length="66" mass="7786">MASIIEMPELVLEKIIEFSDLKAVLTLRQISCTIKHNFRKGLGLFEEGYHQFFEIRIFLACSEYFQ</sequence>
<evidence type="ECO:0008006" key="3">
    <source>
        <dbReference type="Google" id="ProtNLM"/>
    </source>
</evidence>
<proteinExistence type="predicted"/>
<organism evidence="1 2">
    <name type="scientific">Caenorhabditis briggsae</name>
    <dbReference type="NCBI Taxonomy" id="6238"/>
    <lineage>
        <taxon>Eukaryota</taxon>
        <taxon>Metazoa</taxon>
        <taxon>Ecdysozoa</taxon>
        <taxon>Nematoda</taxon>
        <taxon>Chromadorea</taxon>
        <taxon>Rhabditida</taxon>
        <taxon>Rhabditina</taxon>
        <taxon>Rhabditomorpha</taxon>
        <taxon>Rhabditoidea</taxon>
        <taxon>Rhabditidae</taxon>
        <taxon>Peloderinae</taxon>
        <taxon>Caenorhabditis</taxon>
    </lineage>
</organism>
<dbReference type="AlphaFoldDB" id="A0AAE9D2M1"/>
<reference evidence="1 2" key="1">
    <citation type="submission" date="2022-02" db="EMBL/GenBank/DDBJ databases">
        <title>Chromosome-level reference genomes for two strains of Caenorhabditis briggsae: an improved platform for comparative genomics.</title>
        <authorList>
            <person name="Stevens L."/>
            <person name="Andersen E.C."/>
        </authorList>
    </citation>
    <scope>NUCLEOTIDE SEQUENCE [LARGE SCALE GENOMIC DNA]</scope>
    <source>
        <strain evidence="1">QX1410_ONT</strain>
        <tissue evidence="1">Whole-organism</tissue>
    </source>
</reference>
<evidence type="ECO:0000313" key="1">
    <source>
        <dbReference type="EMBL" id="ULT91993.1"/>
    </source>
</evidence>
<dbReference type="Proteomes" id="UP000827892">
    <property type="component" value="Chromosome V"/>
</dbReference>
<name>A0AAE9D2M1_CAEBR</name>